<proteinExistence type="predicted"/>
<accession>Q11DK9</accession>
<sequence precursor="true">MKRTQFMASLLVALSLPGCASFEEAIREARMTDRERCASYGYFEGTEPFASCMIKLSTQRQIEAANRRHREEMQAANRHFDYLAREFRRRTEAEAENRRRDQIEVDLRRRAEAEEEKRRRAEAEAEAERRRRAEAEEEMRRRQEEAARQKPIEEDLGGGGEW</sequence>
<feature type="signal peptide" evidence="2">
    <location>
        <begin position="1"/>
        <end position="20"/>
    </location>
</feature>
<dbReference type="HOGENOM" id="CLU_1632408_0_0_5"/>
<organism evidence="3">
    <name type="scientific">Chelativorans sp. (strain BNC1)</name>
    <dbReference type="NCBI Taxonomy" id="266779"/>
    <lineage>
        <taxon>Bacteria</taxon>
        <taxon>Pseudomonadati</taxon>
        <taxon>Pseudomonadota</taxon>
        <taxon>Alphaproteobacteria</taxon>
        <taxon>Hyphomicrobiales</taxon>
        <taxon>Phyllobacteriaceae</taxon>
        <taxon>Chelativorans</taxon>
    </lineage>
</organism>
<name>Q11DK9_CHESB</name>
<reference evidence="3" key="1">
    <citation type="submission" date="2006-06" db="EMBL/GenBank/DDBJ databases">
        <title>Complete sequence of chromosome of Chelativorans sp. BNC1.</title>
        <authorList>
            <consortium name="US DOE Joint Genome Institute"/>
            <person name="Copeland A."/>
            <person name="Lucas S."/>
            <person name="Lapidus A."/>
            <person name="Barry K."/>
            <person name="Detter J.C."/>
            <person name="Glavina del Rio T."/>
            <person name="Hammon N."/>
            <person name="Israni S."/>
            <person name="Dalin E."/>
            <person name="Tice H."/>
            <person name="Pitluck S."/>
            <person name="Chertkov O."/>
            <person name="Brettin T."/>
            <person name="Bruce D."/>
            <person name="Han C."/>
            <person name="Tapia R."/>
            <person name="Gilna P."/>
            <person name="Schmutz J."/>
            <person name="Larimer F."/>
            <person name="Land M."/>
            <person name="Hauser L."/>
            <person name="Kyrpides N."/>
            <person name="Mikhailova N."/>
            <person name="Richardson P."/>
        </authorList>
    </citation>
    <scope>NUCLEOTIDE SEQUENCE</scope>
    <source>
        <strain evidence="3">BNC1</strain>
    </source>
</reference>
<dbReference type="KEGG" id="mes:Meso_3144"/>
<protein>
    <recommendedName>
        <fullName evidence="4">Lipoprotein</fullName>
    </recommendedName>
</protein>
<gene>
    <name evidence="3" type="ordered locus">Meso_3144</name>
</gene>
<feature type="chain" id="PRO_5004180011" description="Lipoprotein" evidence="2">
    <location>
        <begin position="21"/>
        <end position="162"/>
    </location>
</feature>
<dbReference type="EMBL" id="CP000390">
    <property type="protein sequence ID" value="ABG64516.1"/>
    <property type="molecule type" value="Genomic_DNA"/>
</dbReference>
<evidence type="ECO:0000313" key="3">
    <source>
        <dbReference type="EMBL" id="ABG64516.1"/>
    </source>
</evidence>
<dbReference type="AlphaFoldDB" id="Q11DK9"/>
<evidence type="ECO:0000256" key="1">
    <source>
        <dbReference type="SAM" id="MobiDB-lite"/>
    </source>
</evidence>
<evidence type="ECO:0000256" key="2">
    <source>
        <dbReference type="SAM" id="SignalP"/>
    </source>
</evidence>
<feature type="compositionally biased region" description="Basic and acidic residues" evidence="1">
    <location>
        <begin position="91"/>
        <end position="153"/>
    </location>
</feature>
<feature type="region of interest" description="Disordered" evidence="1">
    <location>
        <begin position="91"/>
        <end position="162"/>
    </location>
</feature>
<keyword evidence="2" id="KW-0732">Signal</keyword>
<evidence type="ECO:0008006" key="4">
    <source>
        <dbReference type="Google" id="ProtNLM"/>
    </source>
</evidence>